<comment type="similarity">
    <text evidence="2">Belongs to the ERD2 family.</text>
</comment>
<gene>
    <name evidence="12" type="ORF">Vbra_9897</name>
</gene>
<evidence type="ECO:0000256" key="9">
    <source>
        <dbReference type="ARBA" id="ARBA00023136"/>
    </source>
</evidence>
<feature type="transmembrane region" description="Helical" evidence="11">
    <location>
        <begin position="6"/>
        <end position="25"/>
    </location>
</feature>
<proteinExistence type="inferred from homology"/>
<dbReference type="GO" id="GO:0006621">
    <property type="term" value="P:protein retention in ER lumen"/>
    <property type="evidence" value="ECO:0007669"/>
    <property type="project" value="InterPro"/>
</dbReference>
<dbReference type="GO" id="GO:0015031">
    <property type="term" value="P:protein transport"/>
    <property type="evidence" value="ECO:0007669"/>
    <property type="project" value="UniProtKB-KW"/>
</dbReference>
<evidence type="ECO:0000313" key="12">
    <source>
        <dbReference type="EMBL" id="CEM27211.1"/>
    </source>
</evidence>
<keyword evidence="10" id="KW-0675">Receptor</keyword>
<dbReference type="PhylomeDB" id="A0A0G4GD82"/>
<evidence type="ECO:0000256" key="5">
    <source>
        <dbReference type="ARBA" id="ARBA00022824"/>
    </source>
</evidence>
<evidence type="ECO:0000256" key="8">
    <source>
        <dbReference type="ARBA" id="ARBA00022989"/>
    </source>
</evidence>
<accession>A0A0G4GD82</accession>
<dbReference type="GO" id="GO:0005789">
    <property type="term" value="C:endoplasmic reticulum membrane"/>
    <property type="evidence" value="ECO:0007669"/>
    <property type="project" value="UniProtKB-SubCell"/>
</dbReference>
<keyword evidence="6" id="KW-0931">ER-Golgi transport</keyword>
<reference evidence="12 13" key="1">
    <citation type="submission" date="2014-11" db="EMBL/GenBank/DDBJ databases">
        <authorList>
            <person name="Zhu J."/>
            <person name="Qi W."/>
            <person name="Song R."/>
        </authorList>
    </citation>
    <scope>NUCLEOTIDE SEQUENCE [LARGE SCALE GENOMIC DNA]</scope>
</reference>
<keyword evidence="8 11" id="KW-1133">Transmembrane helix</keyword>
<dbReference type="InterPro" id="IPR000133">
    <property type="entry name" value="ER_ret_rcpt"/>
</dbReference>
<keyword evidence="9 11" id="KW-0472">Membrane</keyword>
<keyword evidence="5" id="KW-0256">Endoplasmic reticulum</keyword>
<dbReference type="Pfam" id="PF00810">
    <property type="entry name" value="ER_lumen_recept"/>
    <property type="match status" value="1"/>
</dbReference>
<evidence type="ECO:0000256" key="3">
    <source>
        <dbReference type="ARBA" id="ARBA00022448"/>
    </source>
</evidence>
<evidence type="ECO:0000256" key="11">
    <source>
        <dbReference type="SAM" id="Phobius"/>
    </source>
</evidence>
<dbReference type="PANTHER" id="PTHR10585">
    <property type="entry name" value="ER LUMEN PROTEIN RETAINING RECEPTOR"/>
    <property type="match status" value="1"/>
</dbReference>
<evidence type="ECO:0000256" key="6">
    <source>
        <dbReference type="ARBA" id="ARBA00022892"/>
    </source>
</evidence>
<dbReference type="InParanoid" id="A0A0G4GD82"/>
<evidence type="ECO:0000256" key="1">
    <source>
        <dbReference type="ARBA" id="ARBA00004477"/>
    </source>
</evidence>
<dbReference type="OrthoDB" id="7694678at2759"/>
<keyword evidence="13" id="KW-1185">Reference proteome</keyword>
<dbReference type="PRINTS" id="PR00660">
    <property type="entry name" value="ERLUMENR"/>
</dbReference>
<feature type="transmembrane region" description="Helical" evidence="11">
    <location>
        <begin position="182"/>
        <end position="203"/>
    </location>
</feature>
<keyword evidence="7" id="KW-0653">Protein transport</keyword>
<keyword evidence="3" id="KW-0813">Transport</keyword>
<sequence>MEIWLFILGYLVHFVGSIVLLRKIQKQKSVYGLSSDTQYMLLAATISRCIWSMYTRLIETNLAYMELICSTVVALMLAYSMWQFRHTTIKQAPSPLKATILIPAALVLAFFFHPGYKWWTVQILVAFTMYIEAVALIPQLYLMRRMHEVENVTSHYVGLLVCSRAVRLLFWVQLYWIGEHFIGLFVADLLHTLLSGDYLWLWIRKLRTGGQLIYSL</sequence>
<dbReference type="STRING" id="1169540.A0A0G4GD82"/>
<keyword evidence="4 11" id="KW-0812">Transmembrane</keyword>
<feature type="transmembrane region" description="Helical" evidence="11">
    <location>
        <begin position="94"/>
        <end position="113"/>
    </location>
</feature>
<evidence type="ECO:0000313" key="13">
    <source>
        <dbReference type="Proteomes" id="UP000041254"/>
    </source>
</evidence>
<evidence type="ECO:0000256" key="2">
    <source>
        <dbReference type="ARBA" id="ARBA00010120"/>
    </source>
</evidence>
<protein>
    <recommendedName>
        <fullName evidence="14">ER lumen protein-retaining receptor</fullName>
    </recommendedName>
</protein>
<name>A0A0G4GD82_VITBC</name>
<dbReference type="EMBL" id="CDMY01000632">
    <property type="protein sequence ID" value="CEM27211.1"/>
    <property type="molecule type" value="Genomic_DNA"/>
</dbReference>
<evidence type="ECO:0008006" key="14">
    <source>
        <dbReference type="Google" id="ProtNLM"/>
    </source>
</evidence>
<evidence type="ECO:0000256" key="7">
    <source>
        <dbReference type="ARBA" id="ARBA00022927"/>
    </source>
</evidence>
<feature type="transmembrane region" description="Helical" evidence="11">
    <location>
        <begin position="63"/>
        <end position="82"/>
    </location>
</feature>
<dbReference type="GO" id="GO:0046923">
    <property type="term" value="F:ER retention sequence binding"/>
    <property type="evidence" value="ECO:0007669"/>
    <property type="project" value="InterPro"/>
</dbReference>
<comment type="subcellular location">
    <subcellularLocation>
        <location evidence="1">Endoplasmic reticulum membrane</location>
        <topology evidence="1">Multi-pass membrane protein</topology>
    </subcellularLocation>
</comment>
<dbReference type="AlphaFoldDB" id="A0A0G4GD82"/>
<dbReference type="GO" id="GO:0016192">
    <property type="term" value="P:vesicle-mediated transport"/>
    <property type="evidence" value="ECO:0007669"/>
    <property type="project" value="UniProtKB-KW"/>
</dbReference>
<dbReference type="VEuPathDB" id="CryptoDB:Vbra_9897"/>
<feature type="transmembrane region" description="Helical" evidence="11">
    <location>
        <begin position="119"/>
        <end position="143"/>
    </location>
</feature>
<dbReference type="OMA" id="DIMFIWI"/>
<evidence type="ECO:0000256" key="10">
    <source>
        <dbReference type="ARBA" id="ARBA00023170"/>
    </source>
</evidence>
<dbReference type="Proteomes" id="UP000041254">
    <property type="component" value="Unassembled WGS sequence"/>
</dbReference>
<evidence type="ECO:0000256" key="4">
    <source>
        <dbReference type="ARBA" id="ARBA00022692"/>
    </source>
</evidence>
<organism evidence="12 13">
    <name type="scientific">Vitrella brassicaformis (strain CCMP3155)</name>
    <dbReference type="NCBI Taxonomy" id="1169540"/>
    <lineage>
        <taxon>Eukaryota</taxon>
        <taxon>Sar</taxon>
        <taxon>Alveolata</taxon>
        <taxon>Colpodellida</taxon>
        <taxon>Vitrellaceae</taxon>
        <taxon>Vitrella</taxon>
    </lineage>
</organism>